<dbReference type="InterPro" id="IPR001048">
    <property type="entry name" value="Asp/Glu/Uridylate_kinase"/>
</dbReference>
<gene>
    <name evidence="30" type="ORF">PISL3812_05945</name>
</gene>
<comment type="similarity">
    <text evidence="6">Belongs to the synaptobrevin family.</text>
</comment>
<evidence type="ECO:0000256" key="23">
    <source>
        <dbReference type="ARBA" id="ARBA00046280"/>
    </source>
</evidence>
<evidence type="ECO:0000256" key="13">
    <source>
        <dbReference type="ARBA" id="ARBA00022777"/>
    </source>
</evidence>
<dbReference type="EMBL" id="CVMT01000005">
    <property type="protein sequence ID" value="CRG88910.1"/>
    <property type="molecule type" value="Genomic_DNA"/>
</dbReference>
<accession>A0A0U1M1I6</accession>
<comment type="similarity">
    <text evidence="5">In the C-terminal section; belongs to the NAGSA dehydrogenase family.</text>
</comment>
<evidence type="ECO:0000256" key="21">
    <source>
        <dbReference type="ARBA" id="ARBA00023136"/>
    </source>
</evidence>
<evidence type="ECO:0000256" key="6">
    <source>
        <dbReference type="ARBA" id="ARBA00008025"/>
    </source>
</evidence>
<keyword evidence="20" id="KW-0496">Mitochondrion</keyword>
<dbReference type="InterPro" id="IPR006910">
    <property type="entry name" value="Rad21_Rec8_N"/>
</dbReference>
<dbReference type="Gene3D" id="3.40.630.30">
    <property type="match status" value="1"/>
</dbReference>
<dbReference type="InterPro" id="IPR042855">
    <property type="entry name" value="V_SNARE_CC"/>
</dbReference>
<comment type="pathway">
    <text evidence="2">Amino-acid biosynthesis; L-arginine biosynthesis; N(2)-acetyl-L-ornithine from L-glutamate: step 2/4.</text>
</comment>
<dbReference type="InterPro" id="IPR004662">
    <property type="entry name" value="AcgluKinase_fam"/>
</dbReference>
<evidence type="ECO:0000259" key="29">
    <source>
        <dbReference type="PROSITE" id="PS51731"/>
    </source>
</evidence>
<name>A0A0U1M1I6_TALIS</name>
<dbReference type="CDD" id="cd04263">
    <property type="entry name" value="DUF619-NAGK-FABP"/>
    <property type="match status" value="1"/>
</dbReference>
<dbReference type="CDD" id="cd24149">
    <property type="entry name" value="AGPR_N_ARG5_6_like"/>
    <property type="match status" value="1"/>
</dbReference>
<evidence type="ECO:0000256" key="7">
    <source>
        <dbReference type="ARBA" id="ARBA00022448"/>
    </source>
</evidence>
<feature type="compositionally biased region" description="Basic and acidic residues" evidence="26">
    <location>
        <begin position="1323"/>
        <end position="1334"/>
    </location>
</feature>
<protein>
    <submittedName>
        <fullName evidence="30">N-acetyl-gamma-glutamyl-phosphate reductase / acetylglutamate kinase</fullName>
    </submittedName>
</protein>
<dbReference type="InterPro" id="IPR041734">
    <property type="entry name" value="NAGK-fArgBP"/>
</dbReference>
<keyword evidence="22" id="KW-0511">Multifunctional enzyme</keyword>
<keyword evidence="21 27" id="KW-0472">Membrane</keyword>
<evidence type="ECO:0000256" key="27">
    <source>
        <dbReference type="SAM" id="Phobius"/>
    </source>
</evidence>
<dbReference type="FunFam" id="3.40.1160.10:FF:000011">
    <property type="entry name" value="N-acetyl-gamma-glutamyl-phosphate reductase, variant"/>
    <property type="match status" value="1"/>
</dbReference>
<dbReference type="GO" id="GO:0070401">
    <property type="term" value="F:NADP+ binding"/>
    <property type="evidence" value="ECO:0007669"/>
    <property type="project" value="InterPro"/>
</dbReference>
<dbReference type="SUPFAM" id="SSF51735">
    <property type="entry name" value="NAD(P)-binding Rossmann-fold domains"/>
    <property type="match status" value="1"/>
</dbReference>
<dbReference type="Pfam" id="PF00696">
    <property type="entry name" value="AA_kinase"/>
    <property type="match status" value="1"/>
</dbReference>
<evidence type="ECO:0000256" key="5">
    <source>
        <dbReference type="ARBA" id="ARBA00007239"/>
    </source>
</evidence>
<evidence type="ECO:0000313" key="31">
    <source>
        <dbReference type="Proteomes" id="UP000054383"/>
    </source>
</evidence>
<comment type="similarity">
    <text evidence="4">In the N-terminal section; belongs to the acetylglutamate kinase family.</text>
</comment>
<evidence type="ECO:0000256" key="18">
    <source>
        <dbReference type="ARBA" id="ARBA00022989"/>
    </source>
</evidence>
<dbReference type="PROSITE" id="PS01224">
    <property type="entry name" value="ARGC"/>
    <property type="match status" value="1"/>
</dbReference>
<dbReference type="InterPro" id="IPR006855">
    <property type="entry name" value="Vertebrate-like_GNAT_dom"/>
</dbReference>
<keyword evidence="10" id="KW-0808">Transferase</keyword>
<keyword evidence="24" id="KW-0175">Coiled coil</keyword>
<evidence type="ECO:0000256" key="10">
    <source>
        <dbReference type="ARBA" id="ARBA00022679"/>
    </source>
</evidence>
<evidence type="ECO:0000256" key="25">
    <source>
        <dbReference type="PROSITE-ProRule" id="PRU10010"/>
    </source>
</evidence>
<keyword evidence="7" id="KW-0813">Transport</keyword>
<dbReference type="Pfam" id="PF22698">
    <property type="entry name" value="Semialdhyde_dhC_1"/>
    <property type="match status" value="1"/>
</dbReference>
<evidence type="ECO:0000256" key="12">
    <source>
        <dbReference type="ARBA" id="ARBA00022741"/>
    </source>
</evidence>
<evidence type="ECO:0000313" key="30">
    <source>
        <dbReference type="EMBL" id="CRG88910.1"/>
    </source>
</evidence>
<evidence type="ECO:0000256" key="15">
    <source>
        <dbReference type="ARBA" id="ARBA00022857"/>
    </source>
</evidence>
<dbReference type="Pfam" id="PF04825">
    <property type="entry name" value="Rad21_Rec8_N"/>
    <property type="match status" value="1"/>
</dbReference>
<keyword evidence="18 27" id="KW-1133">Transmembrane helix</keyword>
<dbReference type="InterPro" id="IPR023013">
    <property type="entry name" value="AGPR_AS"/>
</dbReference>
<feature type="domain" description="N-acetyltransferase" evidence="29">
    <location>
        <begin position="487"/>
        <end position="639"/>
    </location>
</feature>
<dbReference type="PROSITE" id="PS00417">
    <property type="entry name" value="SYNAPTOBREVIN"/>
    <property type="match status" value="1"/>
</dbReference>
<dbReference type="GO" id="GO:0006526">
    <property type="term" value="P:L-arginine biosynthetic process"/>
    <property type="evidence" value="ECO:0007669"/>
    <property type="project" value="UniProtKB-UniPathway"/>
</dbReference>
<dbReference type="GO" id="GO:0016192">
    <property type="term" value="P:vesicle-mediated transport"/>
    <property type="evidence" value="ECO:0007669"/>
    <property type="project" value="InterPro"/>
</dbReference>
<dbReference type="InterPro" id="IPR001388">
    <property type="entry name" value="Synaptobrevin-like"/>
</dbReference>
<dbReference type="SUPFAM" id="SSF55347">
    <property type="entry name" value="Glyceraldehyde-3-phosphate dehydrogenase-like, C-terminal domain"/>
    <property type="match status" value="1"/>
</dbReference>
<dbReference type="UniPathway" id="UPA00068">
    <property type="reaction ID" value="UER00107"/>
</dbReference>
<dbReference type="NCBIfam" id="TIGR00761">
    <property type="entry name" value="argB"/>
    <property type="match status" value="1"/>
</dbReference>
<evidence type="ECO:0000256" key="16">
    <source>
        <dbReference type="ARBA" id="ARBA00022927"/>
    </source>
</evidence>
<dbReference type="Pfam" id="PF01118">
    <property type="entry name" value="Semialdhyde_dh"/>
    <property type="match status" value="1"/>
</dbReference>
<feature type="domain" description="V-SNARE coiled-coil homology" evidence="28">
    <location>
        <begin position="34"/>
        <end position="94"/>
    </location>
</feature>
<feature type="region of interest" description="Disordered" evidence="26">
    <location>
        <begin position="1322"/>
        <end position="1368"/>
    </location>
</feature>
<dbReference type="Gene3D" id="3.40.1160.10">
    <property type="entry name" value="Acetylglutamate kinase-like"/>
    <property type="match status" value="1"/>
</dbReference>
<dbReference type="NCBIfam" id="TIGR01850">
    <property type="entry name" value="argC"/>
    <property type="match status" value="1"/>
</dbReference>
<dbReference type="GO" id="GO:0003991">
    <property type="term" value="F:acetylglutamate kinase activity"/>
    <property type="evidence" value="ECO:0007669"/>
    <property type="project" value="TreeGrafter"/>
</dbReference>
<dbReference type="Gene3D" id="3.30.360.10">
    <property type="entry name" value="Dihydrodipicolinate Reductase, domain 2"/>
    <property type="match status" value="1"/>
</dbReference>
<keyword evidence="12" id="KW-0547">Nucleotide-binding</keyword>
<dbReference type="CDD" id="cd04252">
    <property type="entry name" value="AAK_NAGK-fArgBP"/>
    <property type="match status" value="1"/>
</dbReference>
<dbReference type="PANTHER" id="PTHR23342:SF0">
    <property type="entry name" value="N-ACETYLGLUTAMATE SYNTHASE, MITOCHONDRIAL"/>
    <property type="match status" value="1"/>
</dbReference>
<dbReference type="PROSITE" id="PS50892">
    <property type="entry name" value="V_SNARE"/>
    <property type="match status" value="1"/>
</dbReference>
<evidence type="ECO:0000256" key="26">
    <source>
        <dbReference type="SAM" id="MobiDB-lite"/>
    </source>
</evidence>
<feature type="compositionally biased region" description="Gly residues" evidence="26">
    <location>
        <begin position="15"/>
        <end position="25"/>
    </location>
</feature>
<dbReference type="CDD" id="cd15874">
    <property type="entry name" value="R-SNARE_Snc1"/>
    <property type="match status" value="1"/>
</dbReference>
<feature type="region of interest" description="Disordered" evidence="26">
    <location>
        <begin position="1452"/>
        <end position="1485"/>
    </location>
</feature>
<dbReference type="SUPFAM" id="SSF53633">
    <property type="entry name" value="Carbamate kinase-like"/>
    <property type="match status" value="1"/>
</dbReference>
<feature type="region of interest" description="Disordered" evidence="26">
    <location>
        <begin position="1"/>
        <end position="34"/>
    </location>
</feature>
<dbReference type="Pfam" id="PF00957">
    <property type="entry name" value="Synaptobrevin"/>
    <property type="match status" value="1"/>
</dbReference>
<comment type="subcellular location">
    <subcellularLocation>
        <location evidence="23">Endomembrane system</location>
        <topology evidence="23">Single-pass type IV membrane protein</topology>
    </subcellularLocation>
    <subcellularLocation>
        <location evidence="1">Mitochondrion</location>
    </subcellularLocation>
</comment>
<dbReference type="FunFam" id="3.40.630.30:FF:000029">
    <property type="entry name" value="Bifunctional acetylglutamate kinase/N-acetyl-gamma-glutamyl-phosphate reductase"/>
    <property type="match status" value="1"/>
</dbReference>
<evidence type="ECO:0000256" key="4">
    <source>
        <dbReference type="ARBA" id="ARBA00006830"/>
    </source>
</evidence>
<evidence type="ECO:0000256" key="9">
    <source>
        <dbReference type="ARBA" id="ARBA00022605"/>
    </source>
</evidence>
<feature type="compositionally biased region" description="Basic and acidic residues" evidence="26">
    <location>
        <begin position="1468"/>
        <end position="1485"/>
    </location>
</feature>
<feature type="compositionally biased region" description="Polar residues" evidence="26">
    <location>
        <begin position="665"/>
        <end position="674"/>
    </location>
</feature>
<evidence type="ECO:0000256" key="24">
    <source>
        <dbReference type="PROSITE-ProRule" id="PRU00290"/>
    </source>
</evidence>
<dbReference type="InterPro" id="IPR000706">
    <property type="entry name" value="AGPR_type-1"/>
</dbReference>
<evidence type="ECO:0000256" key="19">
    <source>
        <dbReference type="ARBA" id="ARBA00023002"/>
    </source>
</evidence>
<dbReference type="GO" id="GO:0005524">
    <property type="term" value="F:ATP binding"/>
    <property type="evidence" value="ECO:0007669"/>
    <property type="project" value="UniProtKB-KW"/>
</dbReference>
<dbReference type="InterPro" id="IPR036291">
    <property type="entry name" value="NAD(P)-bd_dom_sf"/>
</dbReference>
<keyword evidence="8" id="KW-0055">Arginine biosynthesis</keyword>
<dbReference type="Pfam" id="PF04768">
    <property type="entry name" value="NAT"/>
    <property type="match status" value="1"/>
</dbReference>
<dbReference type="GO" id="GO:0015031">
    <property type="term" value="P:protein transport"/>
    <property type="evidence" value="ECO:0007669"/>
    <property type="project" value="UniProtKB-KW"/>
</dbReference>
<keyword evidence="14" id="KW-0067">ATP-binding</keyword>
<keyword evidence="16" id="KW-0653">Protein transport</keyword>
<evidence type="ECO:0000256" key="14">
    <source>
        <dbReference type="ARBA" id="ARBA00022840"/>
    </source>
</evidence>
<dbReference type="Gene3D" id="3.40.50.720">
    <property type="entry name" value="NAD(P)-binding Rossmann-like Domain"/>
    <property type="match status" value="1"/>
</dbReference>
<evidence type="ECO:0000256" key="20">
    <source>
        <dbReference type="ARBA" id="ARBA00023128"/>
    </source>
</evidence>
<dbReference type="GO" id="GO:0016020">
    <property type="term" value="C:membrane"/>
    <property type="evidence" value="ECO:0007669"/>
    <property type="project" value="InterPro"/>
</dbReference>
<dbReference type="Gene3D" id="1.20.5.110">
    <property type="match status" value="1"/>
</dbReference>
<keyword evidence="13 30" id="KW-0418">Kinase</keyword>
<keyword evidence="17" id="KW-0809">Transit peptide</keyword>
<dbReference type="GO" id="GO:0005759">
    <property type="term" value="C:mitochondrial matrix"/>
    <property type="evidence" value="ECO:0007669"/>
    <property type="project" value="TreeGrafter"/>
</dbReference>
<keyword evidence="15" id="KW-0521">NADP</keyword>
<feature type="transmembrane region" description="Helical" evidence="27">
    <location>
        <begin position="98"/>
        <end position="119"/>
    </location>
</feature>
<dbReference type="PROSITE" id="PS51731">
    <property type="entry name" value="GNAT_NAGS"/>
    <property type="match status" value="1"/>
</dbReference>
<evidence type="ECO:0000256" key="22">
    <source>
        <dbReference type="ARBA" id="ARBA00023268"/>
    </source>
</evidence>
<dbReference type="CDD" id="cd23936">
    <property type="entry name" value="AGPR_C_ARG5_6_like"/>
    <property type="match status" value="1"/>
</dbReference>
<evidence type="ECO:0000256" key="8">
    <source>
        <dbReference type="ARBA" id="ARBA00022571"/>
    </source>
</evidence>
<dbReference type="Proteomes" id="UP000054383">
    <property type="component" value="Unassembled WGS sequence"/>
</dbReference>
<evidence type="ECO:0000256" key="11">
    <source>
        <dbReference type="ARBA" id="ARBA00022692"/>
    </source>
</evidence>
<keyword evidence="31" id="KW-1185">Reference proteome</keyword>
<dbReference type="SUPFAM" id="SSF58038">
    <property type="entry name" value="SNARE fusion complex"/>
    <property type="match status" value="1"/>
</dbReference>
<dbReference type="GO" id="GO:0003942">
    <property type="term" value="F:N-acetyl-gamma-glutamyl-phosphate reductase activity"/>
    <property type="evidence" value="ECO:0007669"/>
    <property type="project" value="InterPro"/>
</dbReference>
<keyword evidence="19" id="KW-0560">Oxidoreductase</keyword>
<evidence type="ECO:0000256" key="3">
    <source>
        <dbReference type="ARBA" id="ARBA00004862"/>
    </source>
</evidence>
<dbReference type="FunFam" id="1.20.5.110:FF:000004">
    <property type="entry name" value="Vesicle-associated membrane protein 7"/>
    <property type="match status" value="1"/>
</dbReference>
<dbReference type="InterPro" id="IPR000534">
    <property type="entry name" value="Semialdehyde_DH_NAD-bd"/>
</dbReference>
<dbReference type="InterPro" id="IPR036393">
    <property type="entry name" value="AceGlu_kinase-like_sf"/>
</dbReference>
<dbReference type="CDD" id="cd21789">
    <property type="entry name" value="Rad21_Rec8_M_SpRec8p-like"/>
    <property type="match status" value="1"/>
</dbReference>
<dbReference type="GO" id="GO:0012505">
    <property type="term" value="C:endomembrane system"/>
    <property type="evidence" value="ECO:0007669"/>
    <property type="project" value="UniProtKB-SubCell"/>
</dbReference>
<dbReference type="PANTHER" id="PTHR23342">
    <property type="entry name" value="N-ACETYLGLUTAMATE SYNTHASE"/>
    <property type="match status" value="1"/>
</dbReference>
<dbReference type="InterPro" id="IPR058924">
    <property type="entry name" value="AGPR_dimerisation_dom"/>
</dbReference>
<dbReference type="FunFam" id="3.30.360.10:FF:000019">
    <property type="entry name" value="Bifunctional acetylglutamate kinase/N-acetyl-gamma-glutamyl-phosphate reductase"/>
    <property type="match status" value="1"/>
</dbReference>
<feature type="compositionally biased region" description="Basic and acidic residues" evidence="26">
    <location>
        <begin position="1289"/>
        <end position="1302"/>
    </location>
</feature>
<dbReference type="SMART" id="SM00859">
    <property type="entry name" value="Semialdhyde_dh"/>
    <property type="match status" value="1"/>
</dbReference>
<proteinExistence type="inferred from homology"/>
<keyword evidence="11 27" id="KW-0812">Transmembrane</keyword>
<dbReference type="HAMAP" id="MF_00150">
    <property type="entry name" value="ArgC_type1"/>
    <property type="match status" value="1"/>
</dbReference>
<evidence type="ECO:0000259" key="28">
    <source>
        <dbReference type="PROSITE" id="PS50892"/>
    </source>
</evidence>
<dbReference type="PRINTS" id="PR00219">
    <property type="entry name" value="SYNAPTOBREVN"/>
</dbReference>
<feature type="region of interest" description="Disordered" evidence="26">
    <location>
        <begin position="1289"/>
        <end position="1309"/>
    </location>
</feature>
<organism evidence="30 31">
    <name type="scientific">Talaromyces islandicus</name>
    <name type="common">Penicillium islandicum</name>
    <dbReference type="NCBI Taxonomy" id="28573"/>
    <lineage>
        <taxon>Eukaryota</taxon>
        <taxon>Fungi</taxon>
        <taxon>Dikarya</taxon>
        <taxon>Ascomycota</taxon>
        <taxon>Pezizomycotina</taxon>
        <taxon>Eurotiomycetes</taxon>
        <taxon>Eurotiomycetidae</taxon>
        <taxon>Eurotiales</taxon>
        <taxon>Trichocomaceae</taxon>
        <taxon>Talaromyces</taxon>
        <taxon>Talaromyces sect. Islandici</taxon>
    </lineage>
</organism>
<dbReference type="STRING" id="28573.A0A0U1M1I6"/>
<reference evidence="30 31" key="1">
    <citation type="submission" date="2015-04" db="EMBL/GenBank/DDBJ databases">
        <authorList>
            <person name="Syromyatnikov M.Y."/>
            <person name="Popov V.N."/>
        </authorList>
    </citation>
    <scope>NUCLEOTIDE SEQUENCE [LARGE SCALE GENOMIC DNA]</scope>
    <source>
        <strain evidence="30">WF-38-12</strain>
    </source>
</reference>
<dbReference type="GO" id="GO:0051287">
    <property type="term" value="F:NAD binding"/>
    <property type="evidence" value="ECO:0007669"/>
    <property type="project" value="InterPro"/>
</dbReference>
<comment type="pathway">
    <text evidence="3">Amino-acid biosynthesis; L-arginine biosynthesis; N(2)-acetyl-L-ornithine from L-glutamate: step 3/4.</text>
</comment>
<evidence type="ECO:0000256" key="2">
    <source>
        <dbReference type="ARBA" id="ARBA00004828"/>
    </source>
</evidence>
<sequence length="1730" mass="190161">MGDREPPYDPYIPSGGAGGAAGAGGNSAQNGNQRTAALQAQIDDTVGVMRENINKVSQRGERLDSLQDKTDNLAVSAQGFRRGANRVRKQMWWKDMKMRVCLVIVVIILIIVIVVPSVGRPSFLSLFRSCRMLAGKMLAVRPAVRRAVVTQSSLRAISAPRAFALRALPSAVHAVRRQGVSLTSQTRSYSRPADPQLSTRSTVVQLLSNIGSKREVQQYLSHFTSVSSQQFAVIKVGGAIITEHLQTLSSALAFLNHVGLYPVVVHGAGPQLNKMLEDAGVEPQFEDGIRVTDGKTLSLARKLFLEENLKLVEQLENMGVRARPITTGVFSADYLDKEKYNLVGKINKVDKKPIESAIEAGCLPILTSMAETPDGQVLNVNADVAAGELARSLQPLKIVYLAEKGGLFNGDTGEKISAINLDEEYDHLMTQWWVRHGTRLKIKEMKDLLMDLPRTSSVAIIHPADLQKELFTDSGAGTLIRRGNKVNVKSSLSEFENIDALKDVLIRDREGLDARATVDRYVEGLKDRPFKAYFDDPMEALAVVMPQQDSAFAHLATFTITKSGWLTNVADNVFTGIKKDFPKLVWTVKADDENLTWFFDKADGSLSRDGDVLFWYGLEDGDEVKELVREFTQHGRQMFGDYNLESRLHRAAQAALNVSSAAQQKRSYSTSSAANPLRGYRRSNNLMTGRRSYSTTNPNPPLGEKNNSNTRPSKVALIGARGYTGQALINLLNAHPNIDLRHVSSRELAGKKLEGYDKREIIYENLTPEDVRRMASNGDIDCWVMALPNGVCKPFVDAVDQGADKGGLIVDLSADYRFDSSWAYGLPELVSRSTIARANRIANPGCYATAAQVGIAPLVPYLAGQPTVFGVSGYSGAGTKPSPKNDVKILTNNIIPYSLTDHIHEREISTQLGTSVAFIPHVAVWFQGIHHSISLPLKEEMSSRDIRNLYQDRYAGEKLVKIVGEPPLVKDIAGQHGVEIGGFAVHSSGKRVVICVTIDNLLKGAATQCLQNMNLALGYSEYEGIPLDHEGKLLPTTMADSSRPKRWTHLPRLEIVLTSQKHGVATIWLVATLGPRTTSKKVNRRAILGVDVPRACDAIMNPEAPMALRLQGNLLYGVSRVYSRQCLYTLTDVQSMLDRMKTALKVVHGRGLNPDAGKARPEELIVPYDPAFIPEFTLPGLDVDLLNPPESMLCRPDVNSSVLSSHLSDSSPSQLGNALPQLNIPSPSFVAGELGVFSFQSDSGNTLGDITALGEEGVLLRPDFDFDEEGNIVELAMDDDGLDVQVETPVRHQENAEVREDVDSLPQDEDVMVEDAVVLQDDDLIRDNELDPRDSPPPTSGRLPDPDYVEGNARSEPTSYGRKQRGPRKIQLDVNTQISQVELVQWEQDYLQNMSRAEKQKPYSGLLAQARKNATLWVSGHGIGSVGLEVLDSSVSHPLQSFCGEQLLAALSDGDGDSESAQSRKRHPSEFDQNERDGSRRVRRRTSEEFEMGLAREYDADLLMQKDVELGLGAPASLPDETSSQMPWNMTASLQWSVAGSSSVPRPFDSLDRSSRRHFGRPNRLPGRFANLSPLAGRGLRQDLSGYDRLSSLSLDDFGDLNDNGMEAYMGEDIPLEHADLFHDYEELDAAETQETVLSLGHADRNFFDFLESRALAFKQDSGQAQAIPLQKMSFSSIFPAESTSRSVATQALMHVLTLATKNVIRVSQRRATLGLPNSMEDLGEIYVAV</sequence>
<evidence type="ECO:0000256" key="17">
    <source>
        <dbReference type="ARBA" id="ARBA00022946"/>
    </source>
</evidence>
<evidence type="ECO:0000256" key="1">
    <source>
        <dbReference type="ARBA" id="ARBA00004173"/>
    </source>
</evidence>
<dbReference type="NCBIfam" id="NF003387">
    <property type="entry name" value="PRK04531.1-2"/>
    <property type="match status" value="1"/>
</dbReference>
<dbReference type="OrthoDB" id="438291at2759"/>
<feature type="region of interest" description="Disordered" evidence="26">
    <location>
        <begin position="663"/>
        <end position="711"/>
    </location>
</feature>
<feature type="active site" evidence="25">
    <location>
        <position position="846"/>
    </location>
</feature>
<feature type="compositionally biased region" description="Polar residues" evidence="26">
    <location>
        <begin position="682"/>
        <end position="697"/>
    </location>
</feature>
<keyword evidence="9" id="KW-0028">Amino-acid biosynthesis</keyword>